<evidence type="ECO:0000256" key="1">
    <source>
        <dbReference type="SAM" id="MobiDB-lite"/>
    </source>
</evidence>
<dbReference type="KEGG" id="fcy:FRACYDRAFT_267968"/>
<dbReference type="EMBL" id="KV784355">
    <property type="protein sequence ID" value="OEU19232.1"/>
    <property type="molecule type" value="Genomic_DNA"/>
</dbReference>
<proteinExistence type="predicted"/>
<feature type="compositionally biased region" description="Basic and acidic residues" evidence="1">
    <location>
        <begin position="104"/>
        <end position="124"/>
    </location>
</feature>
<name>A0A1E7FM33_9STRA</name>
<protein>
    <submittedName>
        <fullName evidence="2">Uncharacterized protein</fullName>
    </submittedName>
</protein>
<evidence type="ECO:0000313" key="2">
    <source>
        <dbReference type="EMBL" id="OEU19232.1"/>
    </source>
</evidence>
<dbReference type="InParanoid" id="A0A1E7FM33"/>
<feature type="region of interest" description="Disordered" evidence="1">
    <location>
        <begin position="15"/>
        <end position="48"/>
    </location>
</feature>
<reference evidence="2 3" key="1">
    <citation type="submission" date="2016-09" db="EMBL/GenBank/DDBJ databases">
        <title>Extensive genetic diversity and differential bi-allelic expression allows diatom success in the polar Southern Ocean.</title>
        <authorList>
            <consortium name="DOE Joint Genome Institute"/>
            <person name="Mock T."/>
            <person name="Otillar R.P."/>
            <person name="Strauss J."/>
            <person name="Dupont C."/>
            <person name="Frickenhaus S."/>
            <person name="Maumus F."/>
            <person name="Mcmullan M."/>
            <person name="Sanges R."/>
            <person name="Schmutz J."/>
            <person name="Toseland A."/>
            <person name="Valas R."/>
            <person name="Veluchamy A."/>
            <person name="Ward B.J."/>
            <person name="Allen A."/>
            <person name="Barry K."/>
            <person name="Falciatore A."/>
            <person name="Ferrante M."/>
            <person name="Fortunato A.E."/>
            <person name="Gloeckner G."/>
            <person name="Gruber A."/>
            <person name="Hipkin R."/>
            <person name="Janech M."/>
            <person name="Kroth P."/>
            <person name="Leese F."/>
            <person name="Lindquist E."/>
            <person name="Lyon B.R."/>
            <person name="Martin J."/>
            <person name="Mayer C."/>
            <person name="Parker M."/>
            <person name="Quesneville H."/>
            <person name="Raymond J."/>
            <person name="Uhlig C."/>
            <person name="Valentin K.U."/>
            <person name="Worden A.Z."/>
            <person name="Armbrust E.V."/>
            <person name="Bowler C."/>
            <person name="Green B."/>
            <person name="Moulton V."/>
            <person name="Van Oosterhout C."/>
            <person name="Grigoriev I."/>
        </authorList>
    </citation>
    <scope>NUCLEOTIDE SEQUENCE [LARGE SCALE GENOMIC DNA]</scope>
    <source>
        <strain evidence="2 3">CCMP1102</strain>
    </source>
</reference>
<sequence length="201" mass="23462">MVVTTAARIMNNKTESPMMKCKQPSKRTIWKDDNKDDSVNKKNKTKERRVQFSPTVSVETTISLYDMTEEEIKNAWNSQEEEDAIRRGCRNLMATAYQNGCDSDSDRESADNEHSDISNDMRGLEYSKQRRSNRYIAQEEVFEEQYRQDLPYCFGNGNGGYFLNDDEKIASVYRMHTMKCTISARIMAIKDRIEIENYLLL</sequence>
<dbReference type="Proteomes" id="UP000095751">
    <property type="component" value="Unassembled WGS sequence"/>
</dbReference>
<feature type="compositionally biased region" description="Basic and acidic residues" evidence="1">
    <location>
        <begin position="29"/>
        <end position="40"/>
    </location>
</feature>
<accession>A0A1E7FM33</accession>
<feature type="region of interest" description="Disordered" evidence="1">
    <location>
        <begin position="100"/>
        <end position="124"/>
    </location>
</feature>
<gene>
    <name evidence="2" type="ORF">FRACYDRAFT_267968</name>
</gene>
<dbReference type="AlphaFoldDB" id="A0A1E7FM33"/>
<keyword evidence="3" id="KW-1185">Reference proteome</keyword>
<organism evidence="2 3">
    <name type="scientific">Fragilariopsis cylindrus CCMP1102</name>
    <dbReference type="NCBI Taxonomy" id="635003"/>
    <lineage>
        <taxon>Eukaryota</taxon>
        <taxon>Sar</taxon>
        <taxon>Stramenopiles</taxon>
        <taxon>Ochrophyta</taxon>
        <taxon>Bacillariophyta</taxon>
        <taxon>Bacillariophyceae</taxon>
        <taxon>Bacillariophycidae</taxon>
        <taxon>Bacillariales</taxon>
        <taxon>Bacillariaceae</taxon>
        <taxon>Fragilariopsis</taxon>
    </lineage>
</organism>
<evidence type="ECO:0000313" key="3">
    <source>
        <dbReference type="Proteomes" id="UP000095751"/>
    </source>
</evidence>